<dbReference type="PANTHER" id="PTHR24559">
    <property type="entry name" value="TRANSPOSON TY3-I GAG-POL POLYPROTEIN"/>
    <property type="match status" value="1"/>
</dbReference>
<sequence>MVDATTRHEALSFMDGSSRYNKIRMSPKDEECTTFRTLKRIYWYKVMPFRLKNAGATYQRAMPNIVDDMLHKKVESYVDDLVVKIKKRGEHLADLQIVFDRLRNYNLKMNLPKCAFGVSFEKFLGFIVRH</sequence>
<evidence type="ECO:0000259" key="1">
    <source>
        <dbReference type="Pfam" id="PF00078"/>
    </source>
</evidence>
<dbReference type="AlphaFoldDB" id="A0AAW2M1F1"/>
<dbReference type="InterPro" id="IPR053134">
    <property type="entry name" value="RNA-dir_DNA_polymerase"/>
</dbReference>
<dbReference type="InterPro" id="IPR043128">
    <property type="entry name" value="Rev_trsase/Diguanyl_cyclase"/>
</dbReference>
<proteinExistence type="predicted"/>
<dbReference type="EMBL" id="JACGWJ010000023">
    <property type="protein sequence ID" value="KAL0325290.1"/>
    <property type="molecule type" value="Genomic_DNA"/>
</dbReference>
<dbReference type="PANTHER" id="PTHR24559:SF439">
    <property type="entry name" value="RETROTRANSPOSON, UNCLASSIFIED-LIKE PROTEIN"/>
    <property type="match status" value="1"/>
</dbReference>
<evidence type="ECO:0000313" key="2">
    <source>
        <dbReference type="EMBL" id="KAL0325290.1"/>
    </source>
</evidence>
<organism evidence="2">
    <name type="scientific">Sesamum radiatum</name>
    <name type="common">Black benniseed</name>
    <dbReference type="NCBI Taxonomy" id="300843"/>
    <lineage>
        <taxon>Eukaryota</taxon>
        <taxon>Viridiplantae</taxon>
        <taxon>Streptophyta</taxon>
        <taxon>Embryophyta</taxon>
        <taxon>Tracheophyta</taxon>
        <taxon>Spermatophyta</taxon>
        <taxon>Magnoliopsida</taxon>
        <taxon>eudicotyledons</taxon>
        <taxon>Gunneridae</taxon>
        <taxon>Pentapetalae</taxon>
        <taxon>asterids</taxon>
        <taxon>lamiids</taxon>
        <taxon>Lamiales</taxon>
        <taxon>Pedaliaceae</taxon>
        <taxon>Sesamum</taxon>
    </lineage>
</organism>
<dbReference type="Pfam" id="PF00078">
    <property type="entry name" value="RVT_1"/>
    <property type="match status" value="1"/>
</dbReference>
<reference evidence="2" key="1">
    <citation type="submission" date="2020-06" db="EMBL/GenBank/DDBJ databases">
        <authorList>
            <person name="Li T."/>
            <person name="Hu X."/>
            <person name="Zhang T."/>
            <person name="Song X."/>
            <person name="Zhang H."/>
            <person name="Dai N."/>
            <person name="Sheng W."/>
            <person name="Hou X."/>
            <person name="Wei L."/>
        </authorList>
    </citation>
    <scope>NUCLEOTIDE SEQUENCE</scope>
    <source>
        <strain evidence="2">G02</strain>
        <tissue evidence="2">Leaf</tissue>
    </source>
</reference>
<dbReference type="Gene3D" id="3.10.10.10">
    <property type="entry name" value="HIV Type 1 Reverse Transcriptase, subunit A, domain 1"/>
    <property type="match status" value="1"/>
</dbReference>
<dbReference type="InterPro" id="IPR000477">
    <property type="entry name" value="RT_dom"/>
</dbReference>
<comment type="caution">
    <text evidence="2">The sequence shown here is derived from an EMBL/GenBank/DDBJ whole genome shotgun (WGS) entry which is preliminary data.</text>
</comment>
<name>A0AAW2M1F1_SESRA</name>
<dbReference type="SUPFAM" id="SSF56672">
    <property type="entry name" value="DNA/RNA polymerases"/>
    <property type="match status" value="1"/>
</dbReference>
<dbReference type="InterPro" id="IPR043502">
    <property type="entry name" value="DNA/RNA_pol_sf"/>
</dbReference>
<dbReference type="CDD" id="cd01647">
    <property type="entry name" value="RT_LTR"/>
    <property type="match status" value="1"/>
</dbReference>
<dbReference type="Gene3D" id="3.30.70.270">
    <property type="match status" value="1"/>
</dbReference>
<protein>
    <submittedName>
        <fullName evidence="2">Retrovirus-related Pol polyprotein from transposon.6</fullName>
    </submittedName>
</protein>
<feature type="domain" description="Reverse transcriptase" evidence="1">
    <location>
        <begin position="3"/>
        <end position="128"/>
    </location>
</feature>
<accession>A0AAW2M1F1</accession>
<gene>
    <name evidence="2" type="ORF">Sradi_5098300</name>
</gene>
<reference evidence="2" key="2">
    <citation type="journal article" date="2024" name="Plant">
        <title>Genomic evolution and insights into agronomic trait innovations of Sesamum species.</title>
        <authorList>
            <person name="Miao H."/>
            <person name="Wang L."/>
            <person name="Qu L."/>
            <person name="Liu H."/>
            <person name="Sun Y."/>
            <person name="Le M."/>
            <person name="Wang Q."/>
            <person name="Wei S."/>
            <person name="Zheng Y."/>
            <person name="Lin W."/>
            <person name="Duan Y."/>
            <person name="Cao H."/>
            <person name="Xiong S."/>
            <person name="Wang X."/>
            <person name="Wei L."/>
            <person name="Li C."/>
            <person name="Ma Q."/>
            <person name="Ju M."/>
            <person name="Zhao R."/>
            <person name="Li G."/>
            <person name="Mu C."/>
            <person name="Tian Q."/>
            <person name="Mei H."/>
            <person name="Zhang T."/>
            <person name="Gao T."/>
            <person name="Zhang H."/>
        </authorList>
    </citation>
    <scope>NUCLEOTIDE SEQUENCE</scope>
    <source>
        <strain evidence="2">G02</strain>
    </source>
</reference>